<gene>
    <name evidence="7" type="ORF">CNYM01_03892</name>
</gene>
<dbReference type="Pfam" id="PF07690">
    <property type="entry name" value="MFS_1"/>
    <property type="match status" value="1"/>
</dbReference>
<dbReference type="AlphaFoldDB" id="A0A135SFF3"/>
<evidence type="ECO:0000256" key="1">
    <source>
        <dbReference type="ARBA" id="ARBA00004141"/>
    </source>
</evidence>
<feature type="transmembrane region" description="Helical" evidence="6">
    <location>
        <begin position="324"/>
        <end position="344"/>
    </location>
</feature>
<feature type="transmembrane region" description="Helical" evidence="6">
    <location>
        <begin position="228"/>
        <end position="249"/>
    </location>
</feature>
<evidence type="ECO:0000313" key="8">
    <source>
        <dbReference type="Proteomes" id="UP000070054"/>
    </source>
</evidence>
<keyword evidence="2 6" id="KW-0812">Transmembrane</keyword>
<comment type="caution">
    <text evidence="7">The sequence shown here is derived from an EMBL/GenBank/DDBJ whole genome shotgun (WGS) entry which is preliminary data.</text>
</comment>
<feature type="transmembrane region" description="Helical" evidence="6">
    <location>
        <begin position="55"/>
        <end position="73"/>
    </location>
</feature>
<keyword evidence="3 6" id="KW-1133">Transmembrane helix</keyword>
<dbReference type="Gene3D" id="1.20.1250.20">
    <property type="entry name" value="MFS general substrate transporter like domains"/>
    <property type="match status" value="1"/>
</dbReference>
<organism evidence="7 8">
    <name type="scientific">Colletotrichum nymphaeae SA-01</name>
    <dbReference type="NCBI Taxonomy" id="1460502"/>
    <lineage>
        <taxon>Eukaryota</taxon>
        <taxon>Fungi</taxon>
        <taxon>Dikarya</taxon>
        <taxon>Ascomycota</taxon>
        <taxon>Pezizomycotina</taxon>
        <taxon>Sordariomycetes</taxon>
        <taxon>Hypocreomycetidae</taxon>
        <taxon>Glomerellales</taxon>
        <taxon>Glomerellaceae</taxon>
        <taxon>Colletotrichum</taxon>
        <taxon>Colletotrichum acutatum species complex</taxon>
    </lineage>
</organism>
<dbReference type="GO" id="GO:0015606">
    <property type="term" value="F:spermidine transmembrane transporter activity"/>
    <property type="evidence" value="ECO:0007669"/>
    <property type="project" value="TreeGrafter"/>
</dbReference>
<evidence type="ECO:0000256" key="2">
    <source>
        <dbReference type="ARBA" id="ARBA00022692"/>
    </source>
</evidence>
<keyword evidence="8" id="KW-1185">Reference proteome</keyword>
<dbReference type="GO" id="GO:0005886">
    <property type="term" value="C:plasma membrane"/>
    <property type="evidence" value="ECO:0007669"/>
    <property type="project" value="TreeGrafter"/>
</dbReference>
<feature type="transmembrane region" description="Helical" evidence="6">
    <location>
        <begin position="149"/>
        <end position="175"/>
    </location>
</feature>
<dbReference type="EMBL" id="JEMN01001525">
    <property type="protein sequence ID" value="KXH34638.1"/>
    <property type="molecule type" value="Genomic_DNA"/>
</dbReference>
<evidence type="ECO:0000256" key="6">
    <source>
        <dbReference type="SAM" id="Phobius"/>
    </source>
</evidence>
<dbReference type="GO" id="GO:0000297">
    <property type="term" value="F:spermine transmembrane transporter activity"/>
    <property type="evidence" value="ECO:0007669"/>
    <property type="project" value="TreeGrafter"/>
</dbReference>
<protein>
    <submittedName>
        <fullName evidence="7">Major facilitator superfamily transporter</fullName>
    </submittedName>
</protein>
<evidence type="ECO:0000256" key="5">
    <source>
        <dbReference type="SAM" id="MobiDB-lite"/>
    </source>
</evidence>
<reference evidence="7 8" key="1">
    <citation type="submission" date="2014-02" db="EMBL/GenBank/DDBJ databases">
        <title>The genome sequence of Colletotrichum nymphaeae SA-01.</title>
        <authorList>
            <person name="Baroncelli R."/>
            <person name="Thon M.R."/>
        </authorList>
    </citation>
    <scope>NUCLEOTIDE SEQUENCE [LARGE SCALE GENOMIC DNA]</scope>
    <source>
        <strain evidence="7 8">SA-01</strain>
    </source>
</reference>
<dbReference type="PANTHER" id="PTHR23502:SF38">
    <property type="entry name" value="POLYAMINE TRANSPORTER 4"/>
    <property type="match status" value="1"/>
</dbReference>
<dbReference type="SUPFAM" id="SSF103473">
    <property type="entry name" value="MFS general substrate transporter"/>
    <property type="match status" value="1"/>
</dbReference>
<accession>A0A135SFF3</accession>
<dbReference type="PANTHER" id="PTHR23502">
    <property type="entry name" value="MAJOR FACILITATOR SUPERFAMILY"/>
    <property type="match status" value="1"/>
</dbReference>
<feature type="transmembrane region" description="Helical" evidence="6">
    <location>
        <begin position="255"/>
        <end position="279"/>
    </location>
</feature>
<dbReference type="Proteomes" id="UP000070054">
    <property type="component" value="Unassembled WGS sequence"/>
</dbReference>
<dbReference type="InterPro" id="IPR036259">
    <property type="entry name" value="MFS_trans_sf"/>
</dbReference>
<dbReference type="OrthoDB" id="3936150at2759"/>
<dbReference type="InterPro" id="IPR011701">
    <property type="entry name" value="MFS"/>
</dbReference>
<feature type="region of interest" description="Disordered" evidence="5">
    <location>
        <begin position="1"/>
        <end position="41"/>
    </location>
</feature>
<evidence type="ECO:0000313" key="7">
    <source>
        <dbReference type="EMBL" id="KXH34638.1"/>
    </source>
</evidence>
<sequence>MQVNDGSQSSTTMNIVQSSGEAKPPESGQEASEWKWEDDSSNPYNWPKWKKNLQLAMISIVGFSCPVLGSFLVDRKGWRWTQYTLVFFSVFSLIWLFLSGESYHPVLLRRRRKQLGLVEPRSTANSQKLRQFLTVGLLRPLHMLFTEPIVAILSLYVACMFGTLFMFFGAFFYIFDKTYGYALTQTGLVFLAIAFGCVLGCITMVLCDHHIYQPKARQFSPSEIPPELRLYPAMLGSLGLPISLFWFGWTARPDVNAAVPIIAIVIFGWGNITLTISSIQYLGDTYHRSNVASAASANSLARYTFAAAFPFFSLQMYQRLGVGWATSLLGFISLALLPGPWIFFKFGKQIRRRSQYETASY</sequence>
<feature type="transmembrane region" description="Helical" evidence="6">
    <location>
        <begin position="85"/>
        <end position="103"/>
    </location>
</feature>
<name>A0A135SFF3_9PEZI</name>
<keyword evidence="4 6" id="KW-0472">Membrane</keyword>
<evidence type="ECO:0000256" key="4">
    <source>
        <dbReference type="ARBA" id="ARBA00023136"/>
    </source>
</evidence>
<evidence type="ECO:0000256" key="3">
    <source>
        <dbReference type="ARBA" id="ARBA00022989"/>
    </source>
</evidence>
<feature type="compositionally biased region" description="Polar residues" evidence="5">
    <location>
        <begin position="1"/>
        <end position="20"/>
    </location>
</feature>
<comment type="subcellular location">
    <subcellularLocation>
        <location evidence="1">Membrane</location>
        <topology evidence="1">Multi-pass membrane protein</topology>
    </subcellularLocation>
</comment>
<feature type="transmembrane region" description="Helical" evidence="6">
    <location>
        <begin position="187"/>
        <end position="207"/>
    </location>
</feature>
<proteinExistence type="predicted"/>